<organism evidence="2 3">
    <name type="scientific">Camelina sativa</name>
    <name type="common">False flax</name>
    <name type="synonym">Myagrum sativum</name>
    <dbReference type="NCBI Taxonomy" id="90675"/>
    <lineage>
        <taxon>Eukaryota</taxon>
        <taxon>Viridiplantae</taxon>
        <taxon>Streptophyta</taxon>
        <taxon>Embryophyta</taxon>
        <taxon>Tracheophyta</taxon>
        <taxon>Spermatophyta</taxon>
        <taxon>Magnoliopsida</taxon>
        <taxon>eudicotyledons</taxon>
        <taxon>Gunneridae</taxon>
        <taxon>Pentapetalae</taxon>
        <taxon>rosids</taxon>
        <taxon>malvids</taxon>
        <taxon>Brassicales</taxon>
        <taxon>Brassicaceae</taxon>
        <taxon>Camelineae</taxon>
        <taxon>Camelina</taxon>
    </lineage>
</organism>
<dbReference type="Pfam" id="PF13456">
    <property type="entry name" value="RVT_3"/>
    <property type="match status" value="1"/>
</dbReference>
<dbReference type="RefSeq" id="XP_019094672.1">
    <property type="nucleotide sequence ID" value="XM_019239127.1"/>
</dbReference>
<protein>
    <submittedName>
        <fullName evidence="3">Uncharacterized protein LOC104757524</fullName>
    </submittedName>
</protein>
<accession>A0ABM1R6N4</accession>
<proteinExistence type="predicted"/>
<evidence type="ECO:0000313" key="2">
    <source>
        <dbReference type="Proteomes" id="UP000694864"/>
    </source>
</evidence>
<evidence type="ECO:0000313" key="3">
    <source>
        <dbReference type="RefSeq" id="XP_019094672.1"/>
    </source>
</evidence>
<gene>
    <name evidence="3" type="primary">LOC104757524</name>
</gene>
<dbReference type="Proteomes" id="UP000694864">
    <property type="component" value="Chromosome 17"/>
</dbReference>
<reference evidence="3" key="2">
    <citation type="submission" date="2025-08" db="UniProtKB">
        <authorList>
            <consortium name="RefSeq"/>
        </authorList>
    </citation>
    <scope>IDENTIFICATION</scope>
    <source>
        <tissue evidence="3">Leaf</tissue>
    </source>
</reference>
<keyword evidence="2" id="KW-1185">Reference proteome</keyword>
<name>A0ABM1R6N4_CAMSA</name>
<reference evidence="2" key="1">
    <citation type="journal article" date="2014" name="Nat. Commun.">
        <title>The emerging biofuel crop Camelina sativa retains a highly undifferentiated hexaploid genome structure.</title>
        <authorList>
            <person name="Kagale S."/>
            <person name="Koh C."/>
            <person name="Nixon J."/>
            <person name="Bollina V."/>
            <person name="Clarke W.E."/>
            <person name="Tuteja R."/>
            <person name="Spillane C."/>
            <person name="Robinson S.J."/>
            <person name="Links M.G."/>
            <person name="Clarke C."/>
            <person name="Higgins E.E."/>
            <person name="Huebert T."/>
            <person name="Sharpe A.G."/>
            <person name="Parkin I.A."/>
        </authorList>
    </citation>
    <scope>NUCLEOTIDE SEQUENCE [LARGE SCALE GENOMIC DNA]</scope>
    <source>
        <strain evidence="2">cv. DH55</strain>
    </source>
</reference>
<evidence type="ECO:0000259" key="1">
    <source>
        <dbReference type="Pfam" id="PF13456"/>
    </source>
</evidence>
<feature type="domain" description="RNase H type-1" evidence="1">
    <location>
        <begin position="68"/>
        <end position="115"/>
    </location>
</feature>
<dbReference type="InterPro" id="IPR002156">
    <property type="entry name" value="RNaseH_domain"/>
</dbReference>
<dbReference type="GeneID" id="104757524"/>
<sequence>MTFSSRTKNIPDIINGAFVDLQYWKDCLLYNQAEPNNGTSQGEAKQYLAKKENTGDINMKTNDYCCFVDGSWVSPSENAGIGWVLCNSYDQIIFQGKASVKPMNTPLEVEAEALRTNRRIKRSTLSLLLIWRI</sequence>